<feature type="compositionally biased region" description="Basic residues" evidence="2">
    <location>
        <begin position="146"/>
        <end position="158"/>
    </location>
</feature>
<dbReference type="InterPro" id="IPR001584">
    <property type="entry name" value="Integrase_cat-core"/>
</dbReference>
<organism evidence="4 5">
    <name type="scientific">Candidatus Azambacteria bacterium RIFCSPLOWO2_01_FULL_46_25</name>
    <dbReference type="NCBI Taxonomy" id="1797298"/>
    <lineage>
        <taxon>Bacteria</taxon>
        <taxon>Candidatus Azamiibacteriota</taxon>
    </lineage>
</organism>
<dbReference type="GO" id="GO:0005829">
    <property type="term" value="C:cytosol"/>
    <property type="evidence" value="ECO:0007669"/>
    <property type="project" value="TreeGrafter"/>
</dbReference>
<evidence type="ECO:0000256" key="1">
    <source>
        <dbReference type="ARBA" id="ARBA00023172"/>
    </source>
</evidence>
<dbReference type="InterPro" id="IPR012337">
    <property type="entry name" value="RNaseH-like_sf"/>
</dbReference>
<dbReference type="Gene3D" id="3.30.420.10">
    <property type="entry name" value="Ribonuclease H-like superfamily/Ribonuclease H"/>
    <property type="match status" value="1"/>
</dbReference>
<dbReference type="GO" id="GO:0003676">
    <property type="term" value="F:nucleic acid binding"/>
    <property type="evidence" value="ECO:0007669"/>
    <property type="project" value="InterPro"/>
</dbReference>
<reference evidence="4 5" key="1">
    <citation type="journal article" date="2016" name="Nat. Commun.">
        <title>Thousands of microbial genomes shed light on interconnected biogeochemical processes in an aquifer system.</title>
        <authorList>
            <person name="Anantharaman K."/>
            <person name="Brown C.T."/>
            <person name="Hug L.A."/>
            <person name="Sharon I."/>
            <person name="Castelle C.J."/>
            <person name="Probst A.J."/>
            <person name="Thomas B.C."/>
            <person name="Singh A."/>
            <person name="Wilkins M.J."/>
            <person name="Karaoz U."/>
            <person name="Brodie E.L."/>
            <person name="Williams K.H."/>
            <person name="Hubbard S.S."/>
            <person name="Banfield J.F."/>
        </authorList>
    </citation>
    <scope>NUCLEOTIDE SEQUENCE [LARGE SCALE GENOMIC DNA]</scope>
</reference>
<feature type="domain" description="Integrase catalytic" evidence="3">
    <location>
        <begin position="167"/>
        <end position="329"/>
    </location>
</feature>
<dbReference type="InterPro" id="IPR053392">
    <property type="entry name" value="Transposase_IS30-like"/>
</dbReference>
<dbReference type="PANTHER" id="PTHR10948:SF23">
    <property type="entry name" value="TRANSPOSASE INSI FOR INSERTION SEQUENCE ELEMENT IS30A-RELATED"/>
    <property type="match status" value="1"/>
</dbReference>
<feature type="region of interest" description="Disordered" evidence="2">
    <location>
        <begin position="146"/>
        <end position="168"/>
    </location>
</feature>
<name>A0A1F5BV54_9BACT</name>
<dbReference type="GO" id="GO:0032196">
    <property type="term" value="P:transposition"/>
    <property type="evidence" value="ECO:0007669"/>
    <property type="project" value="TreeGrafter"/>
</dbReference>
<evidence type="ECO:0000256" key="2">
    <source>
        <dbReference type="SAM" id="MobiDB-lite"/>
    </source>
</evidence>
<dbReference type="GO" id="GO:0015074">
    <property type="term" value="P:DNA integration"/>
    <property type="evidence" value="ECO:0007669"/>
    <property type="project" value="InterPro"/>
</dbReference>
<dbReference type="Proteomes" id="UP000176650">
    <property type="component" value="Unassembled WGS sequence"/>
</dbReference>
<comment type="caution">
    <text evidence="4">The sequence shown here is derived from an EMBL/GenBank/DDBJ whole genome shotgun (WGS) entry which is preliminary data.</text>
</comment>
<evidence type="ECO:0000313" key="4">
    <source>
        <dbReference type="EMBL" id="OGD34494.1"/>
    </source>
</evidence>
<evidence type="ECO:0000313" key="5">
    <source>
        <dbReference type="Proteomes" id="UP000176650"/>
    </source>
</evidence>
<dbReference type="EMBL" id="MEYS01000001">
    <property type="protein sequence ID" value="OGD34494.1"/>
    <property type="molecule type" value="Genomic_DNA"/>
</dbReference>
<dbReference type="Pfam" id="PF13936">
    <property type="entry name" value="HTH_38"/>
    <property type="match status" value="1"/>
</dbReference>
<dbReference type="AlphaFoldDB" id="A0A1F5BV54"/>
<dbReference type="STRING" id="1797298.A2988_03175"/>
<gene>
    <name evidence="4" type="ORF">A2988_03175</name>
</gene>
<dbReference type="InterPro" id="IPR051917">
    <property type="entry name" value="Transposase-Integrase"/>
</dbReference>
<dbReference type="PANTHER" id="PTHR10948">
    <property type="entry name" value="TRANSPOSASE"/>
    <property type="match status" value="1"/>
</dbReference>
<dbReference type="SUPFAM" id="SSF53098">
    <property type="entry name" value="Ribonuclease H-like"/>
    <property type="match status" value="1"/>
</dbReference>
<dbReference type="NCBIfam" id="NF033563">
    <property type="entry name" value="transpos_IS30"/>
    <property type="match status" value="1"/>
</dbReference>
<dbReference type="InterPro" id="IPR036397">
    <property type="entry name" value="RNaseH_sf"/>
</dbReference>
<dbReference type="GO" id="GO:0006310">
    <property type="term" value="P:DNA recombination"/>
    <property type="evidence" value="ECO:0007669"/>
    <property type="project" value="UniProtKB-KW"/>
</dbReference>
<sequence>MHYHHLSVGEREEIQLGLWQNVSIRSLAKRLKRSPSSLAREIQRNLPPERRQYTPRVAHERALEHRSFRGRTERLKSDCIRTYAVAKLKAGFSPEQIAGRIRSDLHVRISHEAIYQFIYAQIRRRGNGSVKPGCEDLRPYLKRRHKRRAKKGMRKGQRVSKPNGPSIDERPVIVEKRSRIGDWEGDTVESAHHAPGINTLVERKSGLALITKVRDKTAGATREAIAKRLASLPAHCRRTLAVDNGPENRQWEDVEEAAGICCFFAHPYHSWERETNENTNGLIRWYFPKGTDFRMIPDEDIAKVEHALNTRPRKRLGWRTPLEVFTRGVALHY</sequence>
<proteinExistence type="predicted"/>
<accession>A0A1F5BV54</accession>
<keyword evidence="1" id="KW-0233">DNA recombination</keyword>
<dbReference type="PROSITE" id="PS50994">
    <property type="entry name" value="INTEGRASE"/>
    <property type="match status" value="1"/>
</dbReference>
<dbReference type="InterPro" id="IPR025246">
    <property type="entry name" value="IS30-like_HTH"/>
</dbReference>
<dbReference type="GO" id="GO:0004803">
    <property type="term" value="F:transposase activity"/>
    <property type="evidence" value="ECO:0007669"/>
    <property type="project" value="TreeGrafter"/>
</dbReference>
<protein>
    <recommendedName>
        <fullName evidence="3">Integrase catalytic domain-containing protein</fullName>
    </recommendedName>
</protein>
<evidence type="ECO:0000259" key="3">
    <source>
        <dbReference type="PROSITE" id="PS50994"/>
    </source>
</evidence>